<feature type="domain" description="Peripheral subunit-binding (PSBD)" evidence="9">
    <location>
        <begin position="125"/>
        <end position="165"/>
    </location>
</feature>
<feature type="domain" description="Lipoyl-binding" evidence="8">
    <location>
        <begin position="3"/>
        <end position="78"/>
    </location>
</feature>
<dbReference type="InterPro" id="IPR011053">
    <property type="entry name" value="Single_hybrid_motif"/>
</dbReference>
<evidence type="ECO:0000256" key="6">
    <source>
        <dbReference type="ARBA" id="ARBA00023315"/>
    </source>
</evidence>
<dbReference type="InterPro" id="IPR003016">
    <property type="entry name" value="2-oxoA_DH_lipoyl-BS"/>
</dbReference>
<dbReference type="Pfam" id="PF00198">
    <property type="entry name" value="2-oxoacid_dh"/>
    <property type="match status" value="1"/>
</dbReference>
<dbReference type="Pfam" id="PF00364">
    <property type="entry name" value="Biotin_lipoyl"/>
    <property type="match status" value="1"/>
</dbReference>
<keyword evidence="5 7" id="KW-0450">Lipoyl</keyword>
<gene>
    <name evidence="10" type="ORF">BC349_03375</name>
</gene>
<evidence type="ECO:0000313" key="10">
    <source>
        <dbReference type="EMBL" id="MBC6489995.1"/>
    </source>
</evidence>
<evidence type="ECO:0000256" key="5">
    <source>
        <dbReference type="ARBA" id="ARBA00022823"/>
    </source>
</evidence>
<dbReference type="Proteomes" id="UP000765802">
    <property type="component" value="Unassembled WGS sequence"/>
</dbReference>
<evidence type="ECO:0000259" key="9">
    <source>
        <dbReference type="PROSITE" id="PS51826"/>
    </source>
</evidence>
<dbReference type="EMBL" id="MBUA01000001">
    <property type="protein sequence ID" value="MBC6489995.1"/>
    <property type="molecule type" value="Genomic_DNA"/>
</dbReference>
<proteinExistence type="inferred from homology"/>
<evidence type="ECO:0000256" key="1">
    <source>
        <dbReference type="ARBA" id="ARBA00001938"/>
    </source>
</evidence>
<comment type="subunit">
    <text evidence="3">Forms a 24-polypeptide structural core with octahedral symmetry.</text>
</comment>
<comment type="similarity">
    <text evidence="2 7">Belongs to the 2-oxoacid dehydrogenase family.</text>
</comment>
<evidence type="ECO:0000256" key="4">
    <source>
        <dbReference type="ARBA" id="ARBA00022679"/>
    </source>
</evidence>
<dbReference type="Gene3D" id="3.30.559.10">
    <property type="entry name" value="Chloramphenicol acetyltransferase-like domain"/>
    <property type="match status" value="1"/>
</dbReference>
<dbReference type="PANTHER" id="PTHR43178">
    <property type="entry name" value="DIHYDROLIPOAMIDE ACETYLTRANSFERASE COMPONENT OF PYRUVATE DEHYDROGENASE COMPLEX"/>
    <property type="match status" value="1"/>
</dbReference>
<reference evidence="10 11" key="1">
    <citation type="submission" date="2016-07" db="EMBL/GenBank/DDBJ databases">
        <title>Genome analysis of Flavihumibacter stibioxidans YS-17.</title>
        <authorList>
            <person name="Shi K."/>
            <person name="Han Y."/>
            <person name="Wang G."/>
        </authorList>
    </citation>
    <scope>NUCLEOTIDE SEQUENCE [LARGE SCALE GENOMIC DNA]</scope>
    <source>
        <strain evidence="10 11">YS-17</strain>
    </source>
</reference>
<sequence>MAVVDLVMPKMGESIMEATILKWLKNPGDTVKQDETVLEIATDKVDSEVPSTTEGVLEEVLFNVNDVVPVGTVIARIRSGAAEPVSAPAPLTSQEAIPEPVRAAPVVMAESIAATHTIPGNGNRFYSPLVLNIAASEGVSMVELETIPGTGNEGRVTKKDILQFVEDKKNGIITARPAASPIVPATPVVAAPPTIPVQPAAPAPAPAVSPASSAPAAAPAMAAETEARIAAYGNNVEIIEMDRMRKLIADHMVKSKATSPHVTSFTEADVTNLVLWRDKVKNQFLKQEGTKITFTPLFIEAIVKCIKKYPLINSSVVGDKIIIKKDINIGMATALPSGNLIVPVIRNADQLNLVGLAKQVNGMADNARLGKLKPEDTQNGTFTLTNVGTFGSLMGTPIIPQPQVAILAVGAIKKRPVVIETAQGDSIAIRHMMYLSMSYDHRIIDGSLGATFLTAVARELEHFDPQREI</sequence>
<dbReference type="PROSITE" id="PS51826">
    <property type="entry name" value="PSBD"/>
    <property type="match status" value="1"/>
</dbReference>
<dbReference type="InterPro" id="IPR000089">
    <property type="entry name" value="Biotin_lipoyl"/>
</dbReference>
<name>A0ABR7M4Q5_9BACT</name>
<accession>A0ABR7M4Q5</accession>
<dbReference type="Gene3D" id="4.10.320.10">
    <property type="entry name" value="E3-binding domain"/>
    <property type="match status" value="1"/>
</dbReference>
<protein>
    <recommendedName>
        <fullName evidence="7">Dihydrolipoamide acetyltransferase component of pyruvate dehydrogenase complex</fullName>
        <ecNumber evidence="7">2.3.1.-</ecNumber>
    </recommendedName>
</protein>
<evidence type="ECO:0000256" key="3">
    <source>
        <dbReference type="ARBA" id="ARBA00011484"/>
    </source>
</evidence>
<dbReference type="InterPro" id="IPR050743">
    <property type="entry name" value="2-oxoacid_DH_E2_comp"/>
</dbReference>
<dbReference type="SUPFAM" id="SSF52777">
    <property type="entry name" value="CoA-dependent acyltransferases"/>
    <property type="match status" value="1"/>
</dbReference>
<comment type="caution">
    <text evidence="10">The sequence shown here is derived from an EMBL/GenBank/DDBJ whole genome shotgun (WGS) entry which is preliminary data.</text>
</comment>
<keyword evidence="4 7" id="KW-0808">Transferase</keyword>
<evidence type="ECO:0000256" key="7">
    <source>
        <dbReference type="RuleBase" id="RU003423"/>
    </source>
</evidence>
<dbReference type="Gene3D" id="2.40.50.100">
    <property type="match status" value="1"/>
</dbReference>
<dbReference type="InterPro" id="IPR036625">
    <property type="entry name" value="E3-bd_dom_sf"/>
</dbReference>
<dbReference type="InterPro" id="IPR004167">
    <property type="entry name" value="PSBD"/>
</dbReference>
<comment type="cofactor">
    <cofactor evidence="1 7">
        <name>(R)-lipoate</name>
        <dbReference type="ChEBI" id="CHEBI:83088"/>
    </cofactor>
</comment>
<evidence type="ECO:0000259" key="8">
    <source>
        <dbReference type="PROSITE" id="PS50968"/>
    </source>
</evidence>
<keyword evidence="6 7" id="KW-0012">Acyltransferase</keyword>
<evidence type="ECO:0000256" key="2">
    <source>
        <dbReference type="ARBA" id="ARBA00007317"/>
    </source>
</evidence>
<evidence type="ECO:0000313" key="11">
    <source>
        <dbReference type="Proteomes" id="UP000765802"/>
    </source>
</evidence>
<dbReference type="RefSeq" id="WP_187255325.1">
    <property type="nucleotide sequence ID" value="NZ_JBHULF010000006.1"/>
</dbReference>
<dbReference type="InterPro" id="IPR001078">
    <property type="entry name" value="2-oxoacid_DH_actylTfrase"/>
</dbReference>
<dbReference type="PANTHER" id="PTHR43178:SF5">
    <property type="entry name" value="LIPOAMIDE ACYLTRANSFERASE COMPONENT OF BRANCHED-CHAIN ALPHA-KETO ACID DEHYDROGENASE COMPLEX, MITOCHONDRIAL"/>
    <property type="match status" value="1"/>
</dbReference>
<dbReference type="Pfam" id="PF02817">
    <property type="entry name" value="E3_binding"/>
    <property type="match status" value="1"/>
</dbReference>
<dbReference type="InterPro" id="IPR023213">
    <property type="entry name" value="CAT-like_dom_sf"/>
</dbReference>
<keyword evidence="11" id="KW-1185">Reference proteome</keyword>
<dbReference type="SUPFAM" id="SSF51230">
    <property type="entry name" value="Single hybrid motif"/>
    <property type="match status" value="1"/>
</dbReference>
<dbReference type="PROSITE" id="PS50968">
    <property type="entry name" value="BIOTINYL_LIPOYL"/>
    <property type="match status" value="1"/>
</dbReference>
<dbReference type="PROSITE" id="PS00189">
    <property type="entry name" value="LIPOYL"/>
    <property type="match status" value="1"/>
</dbReference>
<organism evidence="10 11">
    <name type="scientific">Flavihumibacter stibioxidans</name>
    <dbReference type="NCBI Taxonomy" id="1834163"/>
    <lineage>
        <taxon>Bacteria</taxon>
        <taxon>Pseudomonadati</taxon>
        <taxon>Bacteroidota</taxon>
        <taxon>Chitinophagia</taxon>
        <taxon>Chitinophagales</taxon>
        <taxon>Chitinophagaceae</taxon>
        <taxon>Flavihumibacter</taxon>
    </lineage>
</organism>
<dbReference type="CDD" id="cd06849">
    <property type="entry name" value="lipoyl_domain"/>
    <property type="match status" value="1"/>
</dbReference>
<dbReference type="EC" id="2.3.1.-" evidence="7"/>
<dbReference type="SUPFAM" id="SSF47005">
    <property type="entry name" value="Peripheral subunit-binding domain of 2-oxo acid dehydrogenase complex"/>
    <property type="match status" value="1"/>
</dbReference>